<evidence type="ECO:0000256" key="2">
    <source>
        <dbReference type="SAM" id="Phobius"/>
    </source>
</evidence>
<organism evidence="3 4">
    <name type="scientific">Prauserella flavalba</name>
    <dbReference type="NCBI Taxonomy" id="1477506"/>
    <lineage>
        <taxon>Bacteria</taxon>
        <taxon>Bacillati</taxon>
        <taxon>Actinomycetota</taxon>
        <taxon>Actinomycetes</taxon>
        <taxon>Pseudonocardiales</taxon>
        <taxon>Pseudonocardiaceae</taxon>
        <taxon>Prauserella</taxon>
    </lineage>
</organism>
<dbReference type="RefSeq" id="WP_110334425.1">
    <property type="nucleotide sequence ID" value="NZ_MASU01000002.1"/>
</dbReference>
<dbReference type="EMBL" id="MASU01000002">
    <property type="protein sequence ID" value="PXY37554.1"/>
    <property type="molecule type" value="Genomic_DNA"/>
</dbReference>
<keyword evidence="2" id="KW-1133">Transmembrane helix</keyword>
<accession>A0A318LS46</accession>
<feature type="transmembrane region" description="Helical" evidence="2">
    <location>
        <begin position="49"/>
        <end position="69"/>
    </location>
</feature>
<sequence length="280" mass="28724">MTHWEPDDDALGDELRRLFDDDRLDVRPAAGAGDAIVAGARRRRRRRTVMAAGGGTLAVLALVGGGLALTTLRGGEDHRHPPVAAMPQTTTTSPVTSAPSASSPSAERSEPTPGSPQTPPSVEQQPPQSQPVRPSTSTESTSASVLADRPVLGTDGYRQLALGMSYQEAAATGLLGPVETTTAPADNACATYAVTDGANAIEDVTISSANGIVRFRAADAATPEGIGAGSSLDQLRSAYSDLTTEPSGYSTSAGAGARYSFVVSTETVTELQLVALNSDC</sequence>
<keyword evidence="2" id="KW-0472">Membrane</keyword>
<comment type="caution">
    <text evidence="3">The sequence shown here is derived from an EMBL/GenBank/DDBJ whole genome shotgun (WGS) entry which is preliminary data.</text>
</comment>
<protein>
    <submittedName>
        <fullName evidence="3">Uncharacterized protein</fullName>
    </submittedName>
</protein>
<keyword evidence="2" id="KW-0812">Transmembrane</keyword>
<feature type="compositionally biased region" description="Low complexity" evidence="1">
    <location>
        <begin position="120"/>
        <end position="138"/>
    </location>
</feature>
<dbReference type="AlphaFoldDB" id="A0A318LS46"/>
<gene>
    <name evidence="3" type="ORF">BA062_02610</name>
</gene>
<reference evidence="3 4" key="1">
    <citation type="submission" date="2016-07" db="EMBL/GenBank/DDBJ databases">
        <title>Draft genome sequence of Prauserella sp. YIM 121212, isolated from alkaline soil.</title>
        <authorList>
            <person name="Ruckert C."/>
            <person name="Albersmeier A."/>
            <person name="Jiang C.-L."/>
            <person name="Jiang Y."/>
            <person name="Kalinowski J."/>
            <person name="Schneider O."/>
            <person name="Winkler A."/>
            <person name="Zotchev S.B."/>
        </authorList>
    </citation>
    <scope>NUCLEOTIDE SEQUENCE [LARGE SCALE GENOMIC DNA]</scope>
    <source>
        <strain evidence="3 4">YIM 121212</strain>
    </source>
</reference>
<evidence type="ECO:0000313" key="4">
    <source>
        <dbReference type="Proteomes" id="UP000247892"/>
    </source>
</evidence>
<name>A0A318LS46_9PSEU</name>
<evidence type="ECO:0000313" key="3">
    <source>
        <dbReference type="EMBL" id="PXY37554.1"/>
    </source>
</evidence>
<dbReference type="OrthoDB" id="3695075at2"/>
<feature type="region of interest" description="Disordered" evidence="1">
    <location>
        <begin position="72"/>
        <end position="150"/>
    </location>
</feature>
<keyword evidence="4" id="KW-1185">Reference proteome</keyword>
<proteinExistence type="predicted"/>
<evidence type="ECO:0000256" key="1">
    <source>
        <dbReference type="SAM" id="MobiDB-lite"/>
    </source>
</evidence>
<feature type="compositionally biased region" description="Low complexity" evidence="1">
    <location>
        <begin position="87"/>
        <end position="106"/>
    </location>
</feature>
<dbReference type="Proteomes" id="UP000247892">
    <property type="component" value="Unassembled WGS sequence"/>
</dbReference>